<evidence type="ECO:0000313" key="10">
    <source>
        <dbReference type="Proteomes" id="UP000284614"/>
    </source>
</evidence>
<reference evidence="9 10" key="1">
    <citation type="submission" date="2018-08" db="EMBL/GenBank/DDBJ databases">
        <title>A genome reference for cultivated species of the human gut microbiota.</title>
        <authorList>
            <person name="Zou Y."/>
            <person name="Xue W."/>
            <person name="Luo G."/>
        </authorList>
    </citation>
    <scope>NUCLEOTIDE SEQUENCE [LARGE SCALE GENOMIC DNA]</scope>
    <source>
        <strain evidence="9 10">OF01-1</strain>
    </source>
</reference>
<keyword evidence="9" id="KW-0067">ATP-binding</keyword>
<dbReference type="PANTHER" id="PTHR43394">
    <property type="entry name" value="ATP-DEPENDENT PERMEASE MDL1, MITOCHONDRIAL"/>
    <property type="match status" value="1"/>
</dbReference>
<comment type="subcellular location">
    <subcellularLocation>
        <location evidence="1">Cell membrane</location>
        <topology evidence="1">Multi-pass membrane protein</topology>
    </subcellularLocation>
</comment>
<organism evidence="9 10">
    <name type="scientific">Bacteroides fragilis</name>
    <dbReference type="NCBI Taxonomy" id="817"/>
    <lineage>
        <taxon>Bacteria</taxon>
        <taxon>Pseudomonadati</taxon>
        <taxon>Bacteroidota</taxon>
        <taxon>Bacteroidia</taxon>
        <taxon>Bacteroidales</taxon>
        <taxon>Bacteroidaceae</taxon>
        <taxon>Bacteroides</taxon>
    </lineage>
</organism>
<dbReference type="Pfam" id="PF00005">
    <property type="entry name" value="ABC_tran"/>
    <property type="match status" value="1"/>
</dbReference>
<dbReference type="Gene3D" id="3.40.50.300">
    <property type="entry name" value="P-loop containing nucleotide triphosphate hydrolases"/>
    <property type="match status" value="1"/>
</dbReference>
<evidence type="ECO:0000313" key="11">
    <source>
        <dbReference type="Proteomes" id="UP000501467"/>
    </source>
</evidence>
<dbReference type="InterPro" id="IPR036640">
    <property type="entry name" value="ABC1_TM_sf"/>
</dbReference>
<keyword evidence="2 5" id="KW-0812">Transmembrane</keyword>
<evidence type="ECO:0000313" key="9">
    <source>
        <dbReference type="EMBL" id="RGY70102.1"/>
    </source>
</evidence>
<feature type="domain" description="ABC transmembrane type-1" evidence="7">
    <location>
        <begin position="22"/>
        <end position="303"/>
    </location>
</feature>
<dbReference type="GO" id="GO:0015421">
    <property type="term" value="F:ABC-type oligopeptide transporter activity"/>
    <property type="evidence" value="ECO:0007669"/>
    <property type="project" value="TreeGrafter"/>
</dbReference>
<reference evidence="8 11" key="2">
    <citation type="submission" date="2020-05" db="EMBL/GenBank/DDBJ databases">
        <title>FDA dAtabase for Regulatory Grade micrObial Sequences (FDA-ARGOS): Supporting development and validation of Infectious Disease Dx tests.</title>
        <authorList>
            <person name="Bojja K."/>
            <person name="Kessler A."/>
            <person name="Tallon L."/>
            <person name="Sadzewicz L."/>
            <person name="Zhao X."/>
            <person name="Vavikolanu K."/>
            <person name="Mehta A."/>
            <person name="Aluvathingal J."/>
            <person name="Nadendla S."/>
            <person name="Myers T."/>
            <person name="Yan Y."/>
            <person name="Sichtig H."/>
        </authorList>
    </citation>
    <scope>NUCLEOTIDE SEQUENCE [LARGE SCALE GENOMIC DNA]</scope>
    <source>
        <strain evidence="8 11">FDAARGOS_763</strain>
    </source>
</reference>
<feature type="transmembrane region" description="Helical" evidence="5">
    <location>
        <begin position="57"/>
        <end position="78"/>
    </location>
</feature>
<dbReference type="GO" id="GO:0016887">
    <property type="term" value="F:ATP hydrolysis activity"/>
    <property type="evidence" value="ECO:0007669"/>
    <property type="project" value="InterPro"/>
</dbReference>
<evidence type="ECO:0000313" key="8">
    <source>
        <dbReference type="EMBL" id="QKH86793.1"/>
    </source>
</evidence>
<name>A0A413K244_BACFG</name>
<dbReference type="EMBL" id="QSDG01000004">
    <property type="protein sequence ID" value="RGY70102.1"/>
    <property type="molecule type" value="Genomic_DNA"/>
</dbReference>
<protein>
    <submittedName>
        <fullName evidence="9">ABC transporter ATP-binding protein</fullName>
    </submittedName>
</protein>
<dbReference type="PROSITE" id="PS50893">
    <property type="entry name" value="ABC_TRANSPORTER_2"/>
    <property type="match status" value="1"/>
</dbReference>
<dbReference type="PANTHER" id="PTHR43394:SF1">
    <property type="entry name" value="ATP-BINDING CASSETTE SUB-FAMILY B MEMBER 10, MITOCHONDRIAL"/>
    <property type="match status" value="1"/>
</dbReference>
<dbReference type="InterPro" id="IPR011527">
    <property type="entry name" value="ABC1_TM_dom"/>
</dbReference>
<evidence type="ECO:0000256" key="4">
    <source>
        <dbReference type="ARBA" id="ARBA00023136"/>
    </source>
</evidence>
<evidence type="ECO:0000256" key="2">
    <source>
        <dbReference type="ARBA" id="ARBA00022692"/>
    </source>
</evidence>
<keyword evidence="4 5" id="KW-0472">Membrane</keyword>
<dbReference type="GO" id="GO:0005886">
    <property type="term" value="C:plasma membrane"/>
    <property type="evidence" value="ECO:0007669"/>
    <property type="project" value="UniProtKB-SubCell"/>
</dbReference>
<evidence type="ECO:0000256" key="5">
    <source>
        <dbReference type="SAM" id="Phobius"/>
    </source>
</evidence>
<evidence type="ECO:0000259" key="7">
    <source>
        <dbReference type="PROSITE" id="PS50929"/>
    </source>
</evidence>
<keyword evidence="3 5" id="KW-1133">Transmembrane helix</keyword>
<feature type="transmembrane region" description="Helical" evidence="5">
    <location>
        <begin position="161"/>
        <end position="179"/>
    </location>
</feature>
<dbReference type="InterPro" id="IPR003439">
    <property type="entry name" value="ABC_transporter-like_ATP-bd"/>
</dbReference>
<feature type="transmembrane region" description="Helical" evidence="5">
    <location>
        <begin position="242"/>
        <end position="262"/>
    </location>
</feature>
<dbReference type="InterPro" id="IPR027417">
    <property type="entry name" value="P-loop_NTPase"/>
</dbReference>
<dbReference type="GO" id="GO:0005524">
    <property type="term" value="F:ATP binding"/>
    <property type="evidence" value="ECO:0007669"/>
    <property type="project" value="UniProtKB-KW"/>
</dbReference>
<accession>A0A413K244</accession>
<dbReference type="SUPFAM" id="SSF52540">
    <property type="entry name" value="P-loop containing nucleoside triphosphate hydrolases"/>
    <property type="match status" value="1"/>
</dbReference>
<dbReference type="CDD" id="cd07346">
    <property type="entry name" value="ABC_6TM_exporters"/>
    <property type="match status" value="1"/>
</dbReference>
<proteinExistence type="predicted"/>
<evidence type="ECO:0000256" key="3">
    <source>
        <dbReference type="ARBA" id="ARBA00022989"/>
    </source>
</evidence>
<dbReference type="Pfam" id="PF00664">
    <property type="entry name" value="ABC_membrane"/>
    <property type="match status" value="1"/>
</dbReference>
<keyword evidence="9" id="KW-0547">Nucleotide-binding</keyword>
<dbReference type="RefSeq" id="WP_005782562.1">
    <property type="nucleotide sequence ID" value="NZ_CP054003.1"/>
</dbReference>
<dbReference type="Proteomes" id="UP000284614">
    <property type="component" value="Unassembled WGS sequence"/>
</dbReference>
<gene>
    <name evidence="9" type="ORF">DXA27_05330</name>
    <name evidence="8" type="ORF">FOC69_21545</name>
</gene>
<feature type="transmembrane region" description="Helical" evidence="5">
    <location>
        <begin position="21"/>
        <end position="41"/>
    </location>
</feature>
<dbReference type="InterPro" id="IPR039421">
    <property type="entry name" value="Type_1_exporter"/>
</dbReference>
<feature type="domain" description="ABC transporter" evidence="6">
    <location>
        <begin position="334"/>
        <end position="514"/>
    </location>
</feature>
<feature type="transmembrane region" description="Helical" evidence="5">
    <location>
        <begin position="127"/>
        <end position="155"/>
    </location>
</feature>
<dbReference type="Gene3D" id="1.20.1560.10">
    <property type="entry name" value="ABC transporter type 1, transmembrane domain"/>
    <property type="match status" value="1"/>
</dbReference>
<dbReference type="Proteomes" id="UP000501467">
    <property type="component" value="Chromosome"/>
</dbReference>
<sequence length="516" mass="56914">MRTALCISWLWGTSNGIRSHIVLSSISGMGYVCASLAFVWVSKRLVDIATFKAGGGLWSYAALMGCCIVVQLFCSAIGSRIDLLNSVRLKNTLRHRLFARIMESPLADKKQLHTGEMLNRMEEDTRIVTDVLCTALPSVIGIVVQLVAAFCFLAVLNLSLAWILVGIMPVALLLSKIYLRRIRHFTGEIRSTEEHIQSYVQEGLQHRTLIRCLEHIPHTITALSGLQTTLYQQVMRRTDFTLFSRTVVQAGFAIGYATTFLWSIQGLFSGAVTFGMMTAFLQLVAQVQRPVVELSRYIPSFLQSVTSVERLEELDALPPEKQGKPILLPGSVGVRLEEVSFSYPDGSHKVINNFTYNFTPGSFTALVGETGAGKSTLIRLILALFTPEKGYITLYNDTEEVAASTLSRCNLVYVPQGNTLLSGTIRENLLLGNPHATEAELKEVLYAAVAEFVFDLKDGFDTHLGEGGAGLSEGQAQRLAIARGLLRPGGILLLDEPLRLSMVKQNVHYLSGWLRE</sequence>
<dbReference type="AlphaFoldDB" id="A0A413K244"/>
<dbReference type="PROSITE" id="PS50929">
    <property type="entry name" value="ABC_TM1F"/>
    <property type="match status" value="1"/>
</dbReference>
<evidence type="ECO:0000256" key="1">
    <source>
        <dbReference type="ARBA" id="ARBA00004651"/>
    </source>
</evidence>
<dbReference type="SUPFAM" id="SSF90123">
    <property type="entry name" value="ABC transporter transmembrane region"/>
    <property type="match status" value="1"/>
</dbReference>
<evidence type="ECO:0000259" key="6">
    <source>
        <dbReference type="PROSITE" id="PS50893"/>
    </source>
</evidence>
<dbReference type="EMBL" id="CP054003">
    <property type="protein sequence ID" value="QKH86793.1"/>
    <property type="molecule type" value="Genomic_DNA"/>
</dbReference>